<evidence type="ECO:0008006" key="3">
    <source>
        <dbReference type="Google" id="ProtNLM"/>
    </source>
</evidence>
<organism evidence="1 2">
    <name type="scientific">Crenobacter caeni</name>
    <dbReference type="NCBI Taxonomy" id="2705474"/>
    <lineage>
        <taxon>Bacteria</taxon>
        <taxon>Pseudomonadati</taxon>
        <taxon>Pseudomonadota</taxon>
        <taxon>Betaproteobacteria</taxon>
        <taxon>Neisseriales</taxon>
        <taxon>Neisseriaceae</taxon>
        <taxon>Crenobacter</taxon>
    </lineage>
</organism>
<dbReference type="InterPro" id="IPR036583">
    <property type="entry name" value="23S_rRNA_IVS_sf"/>
</dbReference>
<evidence type="ECO:0000313" key="1">
    <source>
        <dbReference type="EMBL" id="NDV11688.1"/>
    </source>
</evidence>
<protein>
    <recommendedName>
        <fullName evidence="3">Four helix bundle protein</fullName>
    </recommendedName>
</protein>
<dbReference type="EMBL" id="JAAGAA010000002">
    <property type="protein sequence ID" value="NDV11688.1"/>
    <property type="molecule type" value="Genomic_DNA"/>
</dbReference>
<dbReference type="RefSeq" id="WP_163314957.1">
    <property type="nucleotide sequence ID" value="NZ_JAAGAA010000002.1"/>
</dbReference>
<accession>A0A6B2KNF2</accession>
<comment type="caution">
    <text evidence="1">The sequence shown here is derived from an EMBL/GenBank/DDBJ whole genome shotgun (WGS) entry which is preliminary data.</text>
</comment>
<gene>
    <name evidence="1" type="ORF">GZH52_02600</name>
</gene>
<keyword evidence="2" id="KW-1185">Reference proteome</keyword>
<dbReference type="Gene3D" id="1.20.1440.60">
    <property type="entry name" value="23S rRNA-intervening sequence"/>
    <property type="match status" value="1"/>
</dbReference>
<reference evidence="1 2" key="1">
    <citation type="submission" date="2020-02" db="EMBL/GenBank/DDBJ databases">
        <authorList>
            <person name="Yang Z."/>
        </authorList>
    </citation>
    <scope>NUCLEOTIDE SEQUENCE [LARGE SCALE GENOMIC DNA]</scope>
    <source>
        <strain evidence="1 2">HX-7-9</strain>
    </source>
</reference>
<dbReference type="AlphaFoldDB" id="A0A6B2KNF2"/>
<dbReference type="Proteomes" id="UP000482578">
    <property type="component" value="Unassembled WGS sequence"/>
</dbReference>
<name>A0A6B2KNF2_9NEIS</name>
<sequence length="120" mass="13033">MQDLKILSIAEQLIVSAMPVLDKIPRAQRYRYGRQLEDALYALPKLAIAAAAAGTKSKVYALCEAVDYLHALLRIGVERKLVSARWVGHVMAAAAPPAKTGGLLRQLAAMSHAWRASVRA</sequence>
<proteinExistence type="predicted"/>
<evidence type="ECO:0000313" key="2">
    <source>
        <dbReference type="Proteomes" id="UP000482578"/>
    </source>
</evidence>